<dbReference type="Proteomes" id="UP000215914">
    <property type="component" value="Unassembled WGS sequence"/>
</dbReference>
<dbReference type="Gramene" id="mRNA:HanXRQr2_Chr12g0553821">
    <property type="protein sequence ID" value="CDS:HanXRQr2_Chr12g0553821.1"/>
    <property type="gene ID" value="HanXRQr2_Chr12g0553821"/>
</dbReference>
<gene>
    <name evidence="1" type="ORF">HanXRQr2_Chr12g0553821</name>
</gene>
<comment type="caution">
    <text evidence="1">The sequence shown here is derived from an EMBL/GenBank/DDBJ whole genome shotgun (WGS) entry which is preliminary data.</text>
</comment>
<evidence type="ECO:0000313" key="1">
    <source>
        <dbReference type="EMBL" id="KAF5778968.1"/>
    </source>
</evidence>
<reference evidence="1" key="1">
    <citation type="journal article" date="2017" name="Nature">
        <title>The sunflower genome provides insights into oil metabolism, flowering and Asterid evolution.</title>
        <authorList>
            <person name="Badouin H."/>
            <person name="Gouzy J."/>
            <person name="Grassa C.J."/>
            <person name="Murat F."/>
            <person name="Staton S.E."/>
            <person name="Cottret L."/>
            <person name="Lelandais-Briere C."/>
            <person name="Owens G.L."/>
            <person name="Carrere S."/>
            <person name="Mayjonade B."/>
            <person name="Legrand L."/>
            <person name="Gill N."/>
            <person name="Kane N.C."/>
            <person name="Bowers J.E."/>
            <person name="Hubner S."/>
            <person name="Bellec A."/>
            <person name="Berard A."/>
            <person name="Berges H."/>
            <person name="Blanchet N."/>
            <person name="Boniface M.C."/>
            <person name="Brunel D."/>
            <person name="Catrice O."/>
            <person name="Chaidir N."/>
            <person name="Claudel C."/>
            <person name="Donnadieu C."/>
            <person name="Faraut T."/>
            <person name="Fievet G."/>
            <person name="Helmstetter N."/>
            <person name="King M."/>
            <person name="Knapp S.J."/>
            <person name="Lai Z."/>
            <person name="Le Paslier M.C."/>
            <person name="Lippi Y."/>
            <person name="Lorenzon L."/>
            <person name="Mandel J.R."/>
            <person name="Marage G."/>
            <person name="Marchand G."/>
            <person name="Marquand E."/>
            <person name="Bret-Mestries E."/>
            <person name="Morien E."/>
            <person name="Nambeesan S."/>
            <person name="Nguyen T."/>
            <person name="Pegot-Espagnet P."/>
            <person name="Pouilly N."/>
            <person name="Raftis F."/>
            <person name="Sallet E."/>
            <person name="Schiex T."/>
            <person name="Thomas J."/>
            <person name="Vandecasteele C."/>
            <person name="Vares D."/>
            <person name="Vear F."/>
            <person name="Vautrin S."/>
            <person name="Crespi M."/>
            <person name="Mangin B."/>
            <person name="Burke J.M."/>
            <person name="Salse J."/>
            <person name="Munos S."/>
            <person name="Vincourt P."/>
            <person name="Rieseberg L.H."/>
            <person name="Langlade N.B."/>
        </authorList>
    </citation>
    <scope>NUCLEOTIDE SEQUENCE</scope>
    <source>
        <tissue evidence="1">Leaves</tissue>
    </source>
</reference>
<proteinExistence type="predicted"/>
<accession>A0A9K3HIE6</accession>
<keyword evidence="2" id="KW-1185">Reference proteome</keyword>
<sequence length="49" mass="5618">MVAISVAKWWQYRWLNGIKTYKTRWLNGSKSVAKWYENASQLGGKQGGA</sequence>
<evidence type="ECO:0000313" key="2">
    <source>
        <dbReference type="Proteomes" id="UP000215914"/>
    </source>
</evidence>
<dbReference type="EMBL" id="MNCJ02000327">
    <property type="protein sequence ID" value="KAF5778968.1"/>
    <property type="molecule type" value="Genomic_DNA"/>
</dbReference>
<name>A0A9K3HIE6_HELAN</name>
<protein>
    <submittedName>
        <fullName evidence="1">Uncharacterized protein</fullName>
    </submittedName>
</protein>
<reference evidence="1" key="2">
    <citation type="submission" date="2020-06" db="EMBL/GenBank/DDBJ databases">
        <title>Helianthus annuus Genome sequencing and assembly Release 2.</title>
        <authorList>
            <person name="Gouzy J."/>
            <person name="Langlade N."/>
            <person name="Munos S."/>
        </authorList>
    </citation>
    <scope>NUCLEOTIDE SEQUENCE</scope>
    <source>
        <tissue evidence="1">Leaves</tissue>
    </source>
</reference>
<dbReference type="AlphaFoldDB" id="A0A9K3HIE6"/>
<organism evidence="1 2">
    <name type="scientific">Helianthus annuus</name>
    <name type="common">Common sunflower</name>
    <dbReference type="NCBI Taxonomy" id="4232"/>
    <lineage>
        <taxon>Eukaryota</taxon>
        <taxon>Viridiplantae</taxon>
        <taxon>Streptophyta</taxon>
        <taxon>Embryophyta</taxon>
        <taxon>Tracheophyta</taxon>
        <taxon>Spermatophyta</taxon>
        <taxon>Magnoliopsida</taxon>
        <taxon>eudicotyledons</taxon>
        <taxon>Gunneridae</taxon>
        <taxon>Pentapetalae</taxon>
        <taxon>asterids</taxon>
        <taxon>campanulids</taxon>
        <taxon>Asterales</taxon>
        <taxon>Asteraceae</taxon>
        <taxon>Asteroideae</taxon>
        <taxon>Heliantheae alliance</taxon>
        <taxon>Heliantheae</taxon>
        <taxon>Helianthus</taxon>
    </lineage>
</organism>